<dbReference type="OrthoDB" id="1933825at2759"/>
<dbReference type="STRING" id="13333.W1NEP2"/>
<accession>W1NEP2</accession>
<dbReference type="PANTHER" id="PTHR47287">
    <property type="entry name" value="C2H2 AND C2HC ZINC FINGERS SUPERFAMILY PROTEIN"/>
    <property type="match status" value="1"/>
</dbReference>
<sequence length="255" mass="26505">MKSPHIQPETEISSSEGSVVSSQVASNVTTQEASTRSPQDTFSLDLTTSPYNSLAVGHTSLSLDLTLSHPEPARGSGSVPSTGESSTEVHFSNPHLGSGSGTGSGSGSEPRVFSCNYCRRRFLSSQALGGHQNAHKRERTLAKRAQRMGSLPARLASLAALPLRGLGLKAHGLAHGAPAMGVGVAPRFECRLPVYGEEDGVGFWWPGSFRPGLGPSSSGLGPTTSGLGPMSSGPEAVILVPHEEDSSKPDLTLRL</sequence>
<evidence type="ECO:0000256" key="6">
    <source>
        <dbReference type="PROSITE-ProRule" id="PRU00042"/>
    </source>
</evidence>
<evidence type="ECO:0000259" key="8">
    <source>
        <dbReference type="PROSITE" id="PS50157"/>
    </source>
</evidence>
<evidence type="ECO:0000313" key="9">
    <source>
        <dbReference type="EMBL" id="ERM93844.1"/>
    </source>
</evidence>
<dbReference type="GO" id="GO:0008270">
    <property type="term" value="F:zinc ion binding"/>
    <property type="evidence" value="ECO:0007669"/>
    <property type="project" value="UniProtKB-KW"/>
</dbReference>
<dbReference type="PROSITE" id="PS00028">
    <property type="entry name" value="ZINC_FINGER_C2H2_1"/>
    <property type="match status" value="1"/>
</dbReference>
<reference evidence="10" key="1">
    <citation type="journal article" date="2013" name="Science">
        <title>The Amborella genome and the evolution of flowering plants.</title>
        <authorList>
            <consortium name="Amborella Genome Project"/>
        </authorList>
    </citation>
    <scope>NUCLEOTIDE SEQUENCE [LARGE SCALE GENOMIC DNA]</scope>
</reference>
<keyword evidence="3 6" id="KW-0863">Zinc-finger</keyword>
<dbReference type="HOGENOM" id="CLU_085865_1_0_1"/>
<feature type="region of interest" description="Disordered" evidence="7">
    <location>
        <begin position="215"/>
        <end position="234"/>
    </location>
</feature>
<evidence type="ECO:0000256" key="4">
    <source>
        <dbReference type="ARBA" id="ARBA00022833"/>
    </source>
</evidence>
<evidence type="ECO:0000256" key="3">
    <source>
        <dbReference type="ARBA" id="ARBA00022771"/>
    </source>
</evidence>
<feature type="region of interest" description="Disordered" evidence="7">
    <location>
        <begin position="1"/>
        <end position="43"/>
    </location>
</feature>
<dbReference type="InterPro" id="IPR036236">
    <property type="entry name" value="Znf_C2H2_sf"/>
</dbReference>
<dbReference type="eggNOG" id="ENOG502QTY7">
    <property type="taxonomic scope" value="Eukaryota"/>
</dbReference>
<dbReference type="SUPFAM" id="SSF57667">
    <property type="entry name" value="beta-beta-alpha zinc fingers"/>
    <property type="match status" value="1"/>
</dbReference>
<evidence type="ECO:0000256" key="1">
    <source>
        <dbReference type="ARBA" id="ARBA00004123"/>
    </source>
</evidence>
<gene>
    <name evidence="9" type="ORF">AMTR_s00138p00067840</name>
</gene>
<dbReference type="InterPro" id="IPR044246">
    <property type="entry name" value="ZFP3-like"/>
</dbReference>
<evidence type="ECO:0000256" key="7">
    <source>
        <dbReference type="SAM" id="MobiDB-lite"/>
    </source>
</evidence>
<dbReference type="EMBL" id="KI397561">
    <property type="protein sequence ID" value="ERM93844.1"/>
    <property type="molecule type" value="Genomic_DNA"/>
</dbReference>
<evidence type="ECO:0000313" key="10">
    <source>
        <dbReference type="Proteomes" id="UP000017836"/>
    </source>
</evidence>
<feature type="domain" description="C2H2-type" evidence="8">
    <location>
        <begin position="113"/>
        <end position="140"/>
    </location>
</feature>
<keyword evidence="5" id="KW-0539">Nucleus</keyword>
<keyword evidence="2" id="KW-0479">Metal-binding</keyword>
<keyword evidence="10" id="KW-1185">Reference proteome</keyword>
<comment type="subcellular location">
    <subcellularLocation>
        <location evidence="1">Nucleus</location>
    </subcellularLocation>
</comment>
<dbReference type="GO" id="GO:0009788">
    <property type="term" value="P:negative regulation of abscisic acid-activated signaling pathway"/>
    <property type="evidence" value="ECO:0007669"/>
    <property type="project" value="InterPro"/>
</dbReference>
<keyword evidence="4" id="KW-0862">Zinc</keyword>
<dbReference type="PANTHER" id="PTHR47287:SF18">
    <property type="entry name" value="TRANSCRIPTION FACTOR C2H2 FAMILY"/>
    <property type="match status" value="1"/>
</dbReference>
<proteinExistence type="predicted"/>
<dbReference type="InterPro" id="IPR013087">
    <property type="entry name" value="Znf_C2H2_type"/>
</dbReference>
<name>W1NEP2_AMBTC</name>
<feature type="compositionally biased region" description="Polar residues" evidence="7">
    <location>
        <begin position="78"/>
        <end position="90"/>
    </location>
</feature>
<organism evidence="9 10">
    <name type="scientific">Amborella trichopoda</name>
    <dbReference type="NCBI Taxonomy" id="13333"/>
    <lineage>
        <taxon>Eukaryota</taxon>
        <taxon>Viridiplantae</taxon>
        <taxon>Streptophyta</taxon>
        <taxon>Embryophyta</taxon>
        <taxon>Tracheophyta</taxon>
        <taxon>Spermatophyta</taxon>
        <taxon>Magnoliopsida</taxon>
        <taxon>Amborellales</taxon>
        <taxon>Amborellaceae</taxon>
        <taxon>Amborella</taxon>
    </lineage>
</organism>
<dbReference type="PROSITE" id="PS50157">
    <property type="entry name" value="ZINC_FINGER_C2H2_2"/>
    <property type="match status" value="1"/>
</dbReference>
<feature type="compositionally biased region" description="Low complexity" evidence="7">
    <location>
        <begin position="13"/>
        <end position="26"/>
    </location>
</feature>
<feature type="compositionally biased region" description="Polar residues" evidence="7">
    <location>
        <begin position="27"/>
        <end position="43"/>
    </location>
</feature>
<protein>
    <recommendedName>
        <fullName evidence="8">C2H2-type domain-containing protein</fullName>
    </recommendedName>
</protein>
<dbReference type="KEGG" id="atr:18421739"/>
<dbReference type="Proteomes" id="UP000017836">
    <property type="component" value="Unassembled WGS sequence"/>
</dbReference>
<feature type="compositionally biased region" description="Low complexity" evidence="7">
    <location>
        <begin position="215"/>
        <end position="229"/>
    </location>
</feature>
<feature type="region of interest" description="Disordered" evidence="7">
    <location>
        <begin position="66"/>
        <end position="109"/>
    </location>
</feature>
<dbReference type="Gramene" id="ERM93844">
    <property type="protein sequence ID" value="ERM93844"/>
    <property type="gene ID" value="AMTR_s00138p00067840"/>
</dbReference>
<dbReference type="Gene3D" id="3.30.160.60">
    <property type="entry name" value="Classic Zinc Finger"/>
    <property type="match status" value="1"/>
</dbReference>
<dbReference type="OMA" id="RMGMFPD"/>
<dbReference type="GO" id="GO:0005634">
    <property type="term" value="C:nucleus"/>
    <property type="evidence" value="ECO:0007669"/>
    <property type="project" value="UniProtKB-SubCell"/>
</dbReference>
<evidence type="ECO:0000256" key="5">
    <source>
        <dbReference type="ARBA" id="ARBA00023242"/>
    </source>
</evidence>
<dbReference type="AlphaFoldDB" id="W1NEP2"/>
<evidence type="ECO:0000256" key="2">
    <source>
        <dbReference type="ARBA" id="ARBA00022723"/>
    </source>
</evidence>